<evidence type="ECO:0000313" key="3">
    <source>
        <dbReference type="Proteomes" id="UP001500456"/>
    </source>
</evidence>
<proteinExistence type="predicted"/>
<organism evidence="2 3">
    <name type="scientific">Streptomyces plumbiresistens</name>
    <dbReference type="NCBI Taxonomy" id="511811"/>
    <lineage>
        <taxon>Bacteria</taxon>
        <taxon>Bacillati</taxon>
        <taxon>Actinomycetota</taxon>
        <taxon>Actinomycetes</taxon>
        <taxon>Kitasatosporales</taxon>
        <taxon>Streptomycetaceae</taxon>
        <taxon>Streptomyces</taxon>
    </lineage>
</organism>
<sequence>MFRLPFYSACMAFRSRRLEELFGGALDGVSYGDVIDLIGKQEAAEAEDLDYKQQHYTADPKSREELAKDIAAFANHLGGVIVIGMAEQHGVPFRAFDVDLGDHHLRDLQQRIASTTAPPVRWEPLRKENPANPGHGLLLLTIPPSPQAPHAITAAPTKPSATALRYPRRAGTKTEWLTETNVASAYHQRFTAAADRRQRMRDIEQTLVTAERDRLGPHLLVSLVPDVPGRMRINQESFTGHKKALEAAQPLLGLDTRPFHQVSVGAHRLILDSPRAHPHSDLVQLYDDGAGIWAQPIETWVGRDGGGREQARFAEAGLLVHRLMSALAFLAGHARDRCGTTGTAAIEVCFVDEMHSHPHAPPEPAVGRIPRERAYPMAVALPASFRQHTRTSAYAQADGTAVLDDLADARTGLVQASSPLADQIFHTFGIAEAHPLVHTGEIRASAWHFELRDTITSWARTRGVPVV</sequence>
<keyword evidence="3" id="KW-1185">Reference proteome</keyword>
<gene>
    <name evidence="2" type="ORF">GCM10022232_85860</name>
</gene>
<accession>A0ABP7TIU9</accession>
<dbReference type="EMBL" id="BAAAZX010000041">
    <property type="protein sequence ID" value="GAA4026975.1"/>
    <property type="molecule type" value="Genomic_DNA"/>
</dbReference>
<name>A0ABP7TIU9_9ACTN</name>
<dbReference type="Gene3D" id="3.30.950.30">
    <property type="entry name" value="Schlafen, AAA domain"/>
    <property type="match status" value="1"/>
</dbReference>
<evidence type="ECO:0000313" key="2">
    <source>
        <dbReference type="EMBL" id="GAA4026975.1"/>
    </source>
</evidence>
<evidence type="ECO:0000259" key="1">
    <source>
        <dbReference type="Pfam" id="PF04326"/>
    </source>
</evidence>
<dbReference type="InterPro" id="IPR038461">
    <property type="entry name" value="Schlafen_AlbA_2_dom_sf"/>
</dbReference>
<comment type="caution">
    <text evidence="2">The sequence shown here is derived from an EMBL/GenBank/DDBJ whole genome shotgun (WGS) entry which is preliminary data.</text>
</comment>
<feature type="domain" description="Schlafen AlbA-2" evidence="1">
    <location>
        <begin position="45"/>
        <end position="153"/>
    </location>
</feature>
<dbReference type="Pfam" id="PF04326">
    <property type="entry name" value="SLFN_AlbA_2"/>
    <property type="match status" value="1"/>
</dbReference>
<dbReference type="Proteomes" id="UP001500456">
    <property type="component" value="Unassembled WGS sequence"/>
</dbReference>
<reference evidence="3" key="1">
    <citation type="journal article" date="2019" name="Int. J. Syst. Evol. Microbiol.">
        <title>The Global Catalogue of Microorganisms (GCM) 10K type strain sequencing project: providing services to taxonomists for standard genome sequencing and annotation.</title>
        <authorList>
            <consortium name="The Broad Institute Genomics Platform"/>
            <consortium name="The Broad Institute Genome Sequencing Center for Infectious Disease"/>
            <person name="Wu L."/>
            <person name="Ma J."/>
        </authorList>
    </citation>
    <scope>NUCLEOTIDE SEQUENCE [LARGE SCALE GENOMIC DNA]</scope>
    <source>
        <strain evidence="3">JCM 16924</strain>
    </source>
</reference>
<protein>
    <recommendedName>
        <fullName evidence="1">Schlafen AlbA-2 domain-containing protein</fullName>
    </recommendedName>
</protein>
<dbReference type="InterPro" id="IPR007421">
    <property type="entry name" value="Schlafen_AlbA_2_dom"/>
</dbReference>